<reference evidence="2 3" key="1">
    <citation type="submission" date="2018-02" db="EMBL/GenBank/DDBJ databases">
        <title>Genomic Encyclopedia of Archaeal and Bacterial Type Strains, Phase II (KMG-II): from individual species to whole genera.</title>
        <authorList>
            <person name="Goeker M."/>
        </authorList>
    </citation>
    <scope>NUCLEOTIDE SEQUENCE [LARGE SCALE GENOMIC DNA]</scope>
    <source>
        <strain evidence="2 3">YU 961-1</strain>
    </source>
</reference>
<feature type="transmembrane region" description="Helical" evidence="1">
    <location>
        <begin position="74"/>
        <end position="95"/>
    </location>
</feature>
<proteinExistence type="predicted"/>
<accession>A0A2S6H1F0</accession>
<dbReference type="RefSeq" id="WP_104476286.1">
    <property type="nucleotide sequence ID" value="NZ_CP154825.1"/>
</dbReference>
<organism evidence="2 3">
    <name type="scientific">Actinokineospora auranticolor</name>
    <dbReference type="NCBI Taxonomy" id="155976"/>
    <lineage>
        <taxon>Bacteria</taxon>
        <taxon>Bacillati</taxon>
        <taxon>Actinomycetota</taxon>
        <taxon>Actinomycetes</taxon>
        <taxon>Pseudonocardiales</taxon>
        <taxon>Pseudonocardiaceae</taxon>
        <taxon>Actinokineospora</taxon>
    </lineage>
</organism>
<keyword evidence="1" id="KW-0812">Transmembrane</keyword>
<dbReference type="AlphaFoldDB" id="A0A2S6H1F0"/>
<protein>
    <submittedName>
        <fullName evidence="2">Uncharacterized protein</fullName>
    </submittedName>
</protein>
<dbReference type="OrthoDB" id="10018998at2"/>
<evidence type="ECO:0000313" key="2">
    <source>
        <dbReference type="EMBL" id="PPK71237.1"/>
    </source>
</evidence>
<gene>
    <name evidence="2" type="ORF">CLV40_101426</name>
</gene>
<sequence>MTDMAHPEDTDTGAAVTVALAGVARAAIAAAAPGELDYFDLVAVSWHDGGRRGVAGAAAGTVGSGAGPVVFSDVVFPLLTGAVAQVVGAAAFAGLRKRRWWRRRREPAAVAIRLDQVAAVRAACVAHGMTLGLSESEATLLADAINGALRAAAGGQPE</sequence>
<name>A0A2S6H1F0_9PSEU</name>
<keyword evidence="1" id="KW-0472">Membrane</keyword>
<dbReference type="EMBL" id="PTIX01000001">
    <property type="protein sequence ID" value="PPK71237.1"/>
    <property type="molecule type" value="Genomic_DNA"/>
</dbReference>
<evidence type="ECO:0000256" key="1">
    <source>
        <dbReference type="SAM" id="Phobius"/>
    </source>
</evidence>
<evidence type="ECO:0000313" key="3">
    <source>
        <dbReference type="Proteomes" id="UP000239203"/>
    </source>
</evidence>
<dbReference type="Proteomes" id="UP000239203">
    <property type="component" value="Unassembled WGS sequence"/>
</dbReference>
<keyword evidence="1" id="KW-1133">Transmembrane helix</keyword>
<comment type="caution">
    <text evidence="2">The sequence shown here is derived from an EMBL/GenBank/DDBJ whole genome shotgun (WGS) entry which is preliminary data.</text>
</comment>
<keyword evidence="3" id="KW-1185">Reference proteome</keyword>